<reference evidence="3" key="1">
    <citation type="journal article" date="2020" name="BMC Genomics">
        <title>Correction to: Identification and distribution of gene clusters required for synthesis of sphingolipid metabolism inhibitors in diverse species of the filamentous fungus Fusarium.</title>
        <authorList>
            <person name="Kim H.S."/>
            <person name="Lohmar J.M."/>
            <person name="Busman M."/>
            <person name="Brown D.W."/>
            <person name="Naumann T.A."/>
            <person name="Divon H.H."/>
            <person name="Lysoe E."/>
            <person name="Uhlig S."/>
            <person name="Proctor R.H."/>
        </authorList>
    </citation>
    <scope>NUCLEOTIDE SEQUENCE [LARGE SCALE GENOMIC DNA]</scope>
    <source>
        <strain evidence="3">NRRL 25331</strain>
    </source>
</reference>
<comment type="similarity">
    <text evidence="1">Belongs to the asaB hydroxylase/desaturase family.</text>
</comment>
<dbReference type="NCBIfam" id="NF041278">
    <property type="entry name" value="CmcJ_NvfI_EfuI"/>
    <property type="match status" value="1"/>
</dbReference>
<dbReference type="PANTHER" id="PTHR34598">
    <property type="entry name" value="BLL6449 PROTEIN"/>
    <property type="match status" value="1"/>
</dbReference>
<reference evidence="2 3" key="2">
    <citation type="submission" date="2020-05" db="EMBL/GenBank/DDBJ databases">
        <title>Identification and distribution of gene clusters putatively required for synthesis of sphingolipid metabolism inhibitors in phylogenetically diverse species of the filamentous fungus Fusarium.</title>
        <authorList>
            <person name="Kim H.-S."/>
            <person name="Busman M."/>
            <person name="Brown D.W."/>
            <person name="Divon H."/>
            <person name="Uhlig S."/>
            <person name="Proctor R.H."/>
        </authorList>
    </citation>
    <scope>NUCLEOTIDE SEQUENCE [LARGE SCALE GENOMIC DNA]</scope>
    <source>
        <strain evidence="2 3">NRRL 25331</strain>
    </source>
</reference>
<evidence type="ECO:0000313" key="3">
    <source>
        <dbReference type="Proteomes" id="UP000572754"/>
    </source>
</evidence>
<accession>A0A8H5UCJ1</accession>
<dbReference type="PANTHER" id="PTHR34598:SF3">
    <property type="entry name" value="OXIDOREDUCTASE AN1597"/>
    <property type="match status" value="1"/>
</dbReference>
<dbReference type="Proteomes" id="UP000572754">
    <property type="component" value="Unassembled WGS sequence"/>
</dbReference>
<protein>
    <submittedName>
        <fullName evidence="2">7alpha-cephem-methoxylase p8 chain related</fullName>
    </submittedName>
</protein>
<dbReference type="InterPro" id="IPR044053">
    <property type="entry name" value="AsaB-like"/>
</dbReference>
<keyword evidence="3" id="KW-1185">Reference proteome</keyword>
<evidence type="ECO:0000313" key="2">
    <source>
        <dbReference type="EMBL" id="KAF5686948.1"/>
    </source>
</evidence>
<name>A0A8H5UCJ1_FUSCI</name>
<proteinExistence type="inferred from homology"/>
<comment type="caution">
    <text evidence="2">The sequence shown here is derived from an EMBL/GenBank/DDBJ whole genome shotgun (WGS) entry which is preliminary data.</text>
</comment>
<organism evidence="2 3">
    <name type="scientific">Fusarium circinatum</name>
    <name type="common">Pitch canker fungus</name>
    <name type="synonym">Gibberella circinata</name>
    <dbReference type="NCBI Taxonomy" id="48490"/>
    <lineage>
        <taxon>Eukaryota</taxon>
        <taxon>Fungi</taxon>
        <taxon>Dikarya</taxon>
        <taxon>Ascomycota</taxon>
        <taxon>Pezizomycotina</taxon>
        <taxon>Sordariomycetes</taxon>
        <taxon>Hypocreomycetidae</taxon>
        <taxon>Hypocreales</taxon>
        <taxon>Nectriaceae</taxon>
        <taxon>Fusarium</taxon>
        <taxon>Fusarium fujikuroi species complex</taxon>
    </lineage>
</organism>
<evidence type="ECO:0000256" key="1">
    <source>
        <dbReference type="ARBA" id="ARBA00023604"/>
    </source>
</evidence>
<dbReference type="EMBL" id="JAAQPE010000084">
    <property type="protein sequence ID" value="KAF5686948.1"/>
    <property type="molecule type" value="Genomic_DNA"/>
</dbReference>
<gene>
    <name evidence="2" type="ORF">FCIRC_2640</name>
</gene>
<dbReference type="GO" id="GO:0016491">
    <property type="term" value="F:oxidoreductase activity"/>
    <property type="evidence" value="ECO:0007669"/>
    <property type="project" value="InterPro"/>
</dbReference>
<sequence>MASSPTIQAKVAYMKPDDELFRREKPYVSLVPFVSHGGKFTNTTIDEHMMKIENIRGRETDFSLDKNGFTYVSYNSKEKPTHDILSPSHPYMQEMANFLKAFLGANEVTVYDGSTRKVGDPKFLQASLYAHVDHTVANCRWRVKQLMQACGKKMPKHWAITNIWAPIKGPIMGSPLAVCDYQSLDRNDLVAVDSVFPHKVMEVYYVKHNPIHQWYYLQDQNVNEVLIMKTCDSNGEKSSCCAHSAVMPDPGANVVRESIEARFIVEY</sequence>
<dbReference type="AlphaFoldDB" id="A0A8H5UCJ1"/>